<dbReference type="GO" id="GO:1904680">
    <property type="term" value="F:peptide transmembrane transporter activity"/>
    <property type="evidence" value="ECO:0007669"/>
    <property type="project" value="TreeGrafter"/>
</dbReference>
<dbReference type="GO" id="GO:0042597">
    <property type="term" value="C:periplasmic space"/>
    <property type="evidence" value="ECO:0007669"/>
    <property type="project" value="UniProtKB-ARBA"/>
</dbReference>
<protein>
    <submittedName>
        <fullName evidence="7">Glutathione ABC transporter substrate-binding protein</fullName>
    </submittedName>
</protein>
<keyword evidence="3 5" id="KW-0732">Signal</keyword>
<sequence length="539" mass="58995">MFKSKVLKAGAFSLALATVVTGCASEPDEGATTDEGGDSDGSAEEGGSGEAGGDLKIGVLSDINTLDPHTASDVPSGQVHTAIYETLTKFNEDMELEPLLAESWEATDENVWEFKLVEGVQFHDGSDFNAEVVKANVERILDEEIGSPRAILFEIIDEVNVIDDYTVEFVTEDPFAPLPDHFAHYASSIVSKESIDGDYEAMEDGDQAGAYINQNPAGTGFFEFEEWNSGNDVKLVNFEDYWGENAKVDTVTLEVIPEDLTRLGNLESGDMHIVDPVTASDLARVEGNEGVEPYIRDGASITYLGFNMEKEPFDDPLVRQALDMALDKQAMLDGILEGTGEAANGPINDTQFGYSADIPVQEQDIEGAKELLAKAGYEDGFETTIWTNDSRERQDIAELAQANFEEIGVTADINTVEWGAYLDATGAGEHDMFILGLSLGTGDADYPLHMLFHSDNAGPPGNRVFMKDDEFDALLQEARIEQDEDQRLALYKEAVEYLNEEQPMSFLYHPSHIMGMQSNVQGFWADGSGIYQLQDVTIN</sequence>
<dbReference type="InterPro" id="IPR039424">
    <property type="entry name" value="SBP_5"/>
</dbReference>
<evidence type="ECO:0000313" key="8">
    <source>
        <dbReference type="Proteomes" id="UP000278746"/>
    </source>
</evidence>
<dbReference type="Gene3D" id="3.10.105.10">
    <property type="entry name" value="Dipeptide-binding Protein, Domain 3"/>
    <property type="match status" value="1"/>
</dbReference>
<feature type="region of interest" description="Disordered" evidence="4">
    <location>
        <begin position="26"/>
        <end position="54"/>
    </location>
</feature>
<feature type="signal peptide" evidence="5">
    <location>
        <begin position="1"/>
        <end position="24"/>
    </location>
</feature>
<dbReference type="Gene3D" id="3.40.190.10">
    <property type="entry name" value="Periplasmic binding protein-like II"/>
    <property type="match status" value="1"/>
</dbReference>
<dbReference type="Gene3D" id="3.90.76.10">
    <property type="entry name" value="Dipeptide-binding Protein, Domain 1"/>
    <property type="match status" value="1"/>
</dbReference>
<keyword evidence="8" id="KW-1185">Reference proteome</keyword>
<evidence type="ECO:0000313" key="7">
    <source>
        <dbReference type="EMBL" id="RNA68461.1"/>
    </source>
</evidence>
<comment type="similarity">
    <text evidence="1">Belongs to the bacterial solute-binding protein 5 family.</text>
</comment>
<organism evidence="7 8">
    <name type="scientific">Alteribacter keqinensis</name>
    <dbReference type="NCBI Taxonomy" id="2483800"/>
    <lineage>
        <taxon>Bacteria</taxon>
        <taxon>Bacillati</taxon>
        <taxon>Bacillota</taxon>
        <taxon>Bacilli</taxon>
        <taxon>Bacillales</taxon>
        <taxon>Bacillaceae</taxon>
        <taxon>Alteribacter</taxon>
    </lineage>
</organism>
<evidence type="ECO:0000259" key="6">
    <source>
        <dbReference type="Pfam" id="PF00496"/>
    </source>
</evidence>
<dbReference type="PIRSF" id="PIRSF002741">
    <property type="entry name" value="MppA"/>
    <property type="match status" value="1"/>
</dbReference>
<accession>A0A3M7TTD1</accession>
<evidence type="ECO:0000256" key="4">
    <source>
        <dbReference type="SAM" id="MobiDB-lite"/>
    </source>
</evidence>
<dbReference type="EMBL" id="RHIB01000001">
    <property type="protein sequence ID" value="RNA68461.1"/>
    <property type="molecule type" value="Genomic_DNA"/>
</dbReference>
<dbReference type="InterPro" id="IPR030678">
    <property type="entry name" value="Peptide/Ni-bd"/>
</dbReference>
<feature type="chain" id="PRO_5018132555" evidence="5">
    <location>
        <begin position="25"/>
        <end position="539"/>
    </location>
</feature>
<proteinExistence type="inferred from homology"/>
<dbReference type="AlphaFoldDB" id="A0A3M7TTD1"/>
<dbReference type="GO" id="GO:0015833">
    <property type="term" value="P:peptide transport"/>
    <property type="evidence" value="ECO:0007669"/>
    <property type="project" value="TreeGrafter"/>
</dbReference>
<comment type="caution">
    <text evidence="7">The sequence shown here is derived from an EMBL/GenBank/DDBJ whole genome shotgun (WGS) entry which is preliminary data.</text>
</comment>
<dbReference type="OrthoDB" id="9796817at2"/>
<dbReference type="Pfam" id="PF00496">
    <property type="entry name" value="SBP_bac_5"/>
    <property type="match status" value="1"/>
</dbReference>
<reference evidence="7 8" key="1">
    <citation type="submission" date="2018-10" db="EMBL/GenBank/DDBJ databases">
        <title>Bacillus Keqinensis sp. nov., a moderately halophilic bacterium isolated from a saline-alkaline lake.</title>
        <authorList>
            <person name="Wang H."/>
        </authorList>
    </citation>
    <scope>NUCLEOTIDE SEQUENCE [LARGE SCALE GENOMIC DNA]</scope>
    <source>
        <strain evidence="7 8">KQ-3</strain>
    </source>
</reference>
<feature type="domain" description="Solute-binding protein family 5" evidence="6">
    <location>
        <begin position="95"/>
        <end position="458"/>
    </location>
</feature>
<feature type="compositionally biased region" description="Acidic residues" evidence="4">
    <location>
        <begin position="26"/>
        <end position="43"/>
    </location>
</feature>
<dbReference type="GO" id="GO:0043190">
    <property type="term" value="C:ATP-binding cassette (ABC) transporter complex"/>
    <property type="evidence" value="ECO:0007669"/>
    <property type="project" value="InterPro"/>
</dbReference>
<evidence type="ECO:0000256" key="3">
    <source>
        <dbReference type="ARBA" id="ARBA00022729"/>
    </source>
</evidence>
<evidence type="ECO:0000256" key="2">
    <source>
        <dbReference type="ARBA" id="ARBA00022448"/>
    </source>
</evidence>
<gene>
    <name evidence="7" type="ORF">EBO34_00340</name>
</gene>
<evidence type="ECO:0000256" key="5">
    <source>
        <dbReference type="SAM" id="SignalP"/>
    </source>
</evidence>
<name>A0A3M7TTD1_9BACI</name>
<dbReference type="PANTHER" id="PTHR30290:SF9">
    <property type="entry name" value="OLIGOPEPTIDE-BINDING PROTEIN APPA"/>
    <property type="match status" value="1"/>
</dbReference>
<dbReference type="InterPro" id="IPR000914">
    <property type="entry name" value="SBP_5_dom"/>
</dbReference>
<keyword evidence="2" id="KW-0813">Transport</keyword>
<dbReference type="CDD" id="cd08499">
    <property type="entry name" value="PBP2_Ylib_like"/>
    <property type="match status" value="1"/>
</dbReference>
<dbReference type="PROSITE" id="PS51257">
    <property type="entry name" value="PROKAR_LIPOPROTEIN"/>
    <property type="match status" value="1"/>
</dbReference>
<evidence type="ECO:0000256" key="1">
    <source>
        <dbReference type="ARBA" id="ARBA00005695"/>
    </source>
</evidence>
<dbReference type="SUPFAM" id="SSF53850">
    <property type="entry name" value="Periplasmic binding protein-like II"/>
    <property type="match status" value="1"/>
</dbReference>
<dbReference type="Proteomes" id="UP000278746">
    <property type="component" value="Unassembled WGS sequence"/>
</dbReference>
<dbReference type="PANTHER" id="PTHR30290">
    <property type="entry name" value="PERIPLASMIC BINDING COMPONENT OF ABC TRANSPORTER"/>
    <property type="match status" value="1"/>
</dbReference>
<dbReference type="RefSeq" id="WP_122895986.1">
    <property type="nucleotide sequence ID" value="NZ_RHIB01000001.1"/>
</dbReference>